<dbReference type="OrthoDB" id="9802587at2"/>
<evidence type="ECO:0000256" key="3">
    <source>
        <dbReference type="ARBA" id="ARBA00013007"/>
    </source>
</evidence>
<dbReference type="InterPro" id="IPR036901">
    <property type="entry name" value="Asp/Orn_carbamoylTrfase_sf"/>
</dbReference>
<dbReference type="GO" id="GO:0042450">
    <property type="term" value="P:L-arginine biosynthetic process via ornithine"/>
    <property type="evidence" value="ECO:0007669"/>
    <property type="project" value="UniProtKB-UniRule"/>
</dbReference>
<gene>
    <name evidence="9" type="primary">argF</name>
    <name evidence="9" type="ORF">FL622_15245</name>
</gene>
<feature type="domain" description="Aspartate/ornithine carbamoyltransferase Asp/Orn-binding" evidence="7">
    <location>
        <begin position="150"/>
        <end position="299"/>
    </location>
</feature>
<comment type="pathway">
    <text evidence="1">Amino-acid biosynthesis; L-arginine biosynthesis; L-arginine from L-ornithine and carbamoyl phosphate: step 1/3.</text>
</comment>
<dbReference type="RefSeq" id="WP_092054517.1">
    <property type="nucleotide sequence ID" value="NZ_FOJJ01000006.1"/>
</dbReference>
<dbReference type="NCBIfam" id="NF001986">
    <property type="entry name" value="PRK00779.1"/>
    <property type="match status" value="1"/>
</dbReference>
<dbReference type="PROSITE" id="PS00097">
    <property type="entry name" value="CARBAMOYLTRANSFERASE"/>
    <property type="match status" value="1"/>
</dbReference>
<dbReference type="InterPro" id="IPR006131">
    <property type="entry name" value="Asp_carbamoyltransf_Asp/Orn-bd"/>
</dbReference>
<feature type="binding site" evidence="6">
    <location>
        <position position="221"/>
    </location>
    <ligand>
        <name>L-ornithine</name>
        <dbReference type="ChEBI" id="CHEBI:46911"/>
    </ligand>
</feature>
<feature type="binding site" evidence="6">
    <location>
        <begin position="52"/>
        <end position="55"/>
    </location>
    <ligand>
        <name>carbamoyl phosphate</name>
        <dbReference type="ChEBI" id="CHEBI:58228"/>
    </ligand>
</feature>
<evidence type="ECO:0000259" key="7">
    <source>
        <dbReference type="Pfam" id="PF00185"/>
    </source>
</evidence>
<feature type="binding site" evidence="6">
    <location>
        <begin position="130"/>
        <end position="133"/>
    </location>
    <ligand>
        <name>carbamoyl phosphate</name>
        <dbReference type="ChEBI" id="CHEBI:58228"/>
    </ligand>
</feature>
<dbReference type="PANTHER" id="PTHR45753">
    <property type="entry name" value="ORNITHINE CARBAMOYLTRANSFERASE, MITOCHONDRIAL"/>
    <property type="match status" value="1"/>
</dbReference>
<dbReference type="GO" id="GO:0005737">
    <property type="term" value="C:cytoplasm"/>
    <property type="evidence" value="ECO:0007669"/>
    <property type="project" value="UniProtKB-SubCell"/>
</dbReference>
<evidence type="ECO:0000313" key="9">
    <source>
        <dbReference type="EMBL" id="TRO78822.1"/>
    </source>
</evidence>
<dbReference type="Pfam" id="PF00185">
    <property type="entry name" value="OTCace"/>
    <property type="match status" value="1"/>
</dbReference>
<feature type="binding site" evidence="6">
    <location>
        <position position="161"/>
    </location>
    <ligand>
        <name>L-ornithine</name>
        <dbReference type="ChEBI" id="CHEBI:46911"/>
    </ligand>
</feature>
<feature type="binding site" evidence="6">
    <location>
        <position position="79"/>
    </location>
    <ligand>
        <name>carbamoyl phosphate</name>
        <dbReference type="ChEBI" id="CHEBI:58228"/>
    </ligand>
</feature>
<keyword evidence="6" id="KW-0963">Cytoplasm</keyword>
<dbReference type="Gene3D" id="3.40.50.1370">
    <property type="entry name" value="Aspartate/ornithine carbamoyltransferase"/>
    <property type="match status" value="2"/>
</dbReference>
<protein>
    <recommendedName>
        <fullName evidence="3 6">Ornithine carbamoyltransferase</fullName>
        <shortName evidence="6">OTCase</shortName>
        <ecNumber evidence="3 6">2.1.3.3</ecNumber>
    </recommendedName>
</protein>
<evidence type="ECO:0000256" key="2">
    <source>
        <dbReference type="ARBA" id="ARBA00007805"/>
    </source>
</evidence>
<evidence type="ECO:0000256" key="4">
    <source>
        <dbReference type="ARBA" id="ARBA00022679"/>
    </source>
</evidence>
<keyword evidence="10" id="KW-1185">Reference proteome</keyword>
<dbReference type="FunFam" id="3.40.50.1370:FF:000008">
    <property type="entry name" value="Ornithine carbamoyltransferase"/>
    <property type="match status" value="1"/>
</dbReference>
<evidence type="ECO:0000256" key="1">
    <source>
        <dbReference type="ARBA" id="ARBA00004975"/>
    </source>
</evidence>
<dbReference type="InterPro" id="IPR006132">
    <property type="entry name" value="Asp/Orn_carbamoyltranf_P-bd"/>
</dbReference>
<evidence type="ECO:0000313" key="10">
    <source>
        <dbReference type="Proteomes" id="UP000317155"/>
    </source>
</evidence>
<feature type="binding site" evidence="6">
    <location>
        <position position="289"/>
    </location>
    <ligand>
        <name>carbamoyl phosphate</name>
        <dbReference type="ChEBI" id="CHEBI:58228"/>
    </ligand>
</feature>
<dbReference type="GO" id="GO:0019240">
    <property type="term" value="P:citrulline biosynthetic process"/>
    <property type="evidence" value="ECO:0007669"/>
    <property type="project" value="TreeGrafter"/>
</dbReference>
<dbReference type="SUPFAM" id="SSF53671">
    <property type="entry name" value="Aspartate/ornithine carbamoyltransferase"/>
    <property type="match status" value="1"/>
</dbReference>
<dbReference type="Proteomes" id="UP000317155">
    <property type="component" value="Unassembled WGS sequence"/>
</dbReference>
<evidence type="ECO:0000259" key="8">
    <source>
        <dbReference type="Pfam" id="PF02729"/>
    </source>
</evidence>
<keyword evidence="4 6" id="KW-0808">Transferase</keyword>
<dbReference type="Pfam" id="PF02729">
    <property type="entry name" value="OTCace_N"/>
    <property type="match status" value="1"/>
</dbReference>
<dbReference type="PANTHER" id="PTHR45753:SF3">
    <property type="entry name" value="ORNITHINE TRANSCARBAMYLASE, MITOCHONDRIAL"/>
    <property type="match status" value="1"/>
</dbReference>
<accession>A0A550J6Q6</accession>
<feature type="binding site" evidence="6">
    <location>
        <begin position="261"/>
        <end position="262"/>
    </location>
    <ligand>
        <name>carbamoyl phosphate</name>
        <dbReference type="ChEBI" id="CHEBI:58228"/>
    </ligand>
</feature>
<dbReference type="AlphaFoldDB" id="A0A550J6Q6"/>
<dbReference type="EC" id="2.1.3.3" evidence="3 6"/>
<dbReference type="NCBIfam" id="TIGR00658">
    <property type="entry name" value="orni_carb_tr"/>
    <property type="match status" value="1"/>
</dbReference>
<dbReference type="InterPro" id="IPR006130">
    <property type="entry name" value="Asp/Orn_carbamoylTrfase"/>
</dbReference>
<dbReference type="PRINTS" id="PR00102">
    <property type="entry name" value="OTCASE"/>
</dbReference>
<reference evidence="9 10" key="1">
    <citation type="submission" date="2019-07" db="EMBL/GenBank/DDBJ databases">
        <title>Insights of Desulfuromonas acetexigens electromicrobiology.</title>
        <authorList>
            <person name="Katuri K."/>
            <person name="Sapireddy V."/>
            <person name="Shaw D.R."/>
            <person name="Saikaly P."/>
        </authorList>
    </citation>
    <scope>NUCLEOTIDE SEQUENCE [LARGE SCALE GENOMIC DNA]</scope>
    <source>
        <strain evidence="9 10">2873</strain>
    </source>
</reference>
<proteinExistence type="inferred from homology"/>
<organism evidence="9 10">
    <name type="scientific">Trichloromonas acetexigens</name>
    <dbReference type="NCBI Taxonomy" id="38815"/>
    <lineage>
        <taxon>Bacteria</taxon>
        <taxon>Pseudomonadati</taxon>
        <taxon>Thermodesulfobacteriota</taxon>
        <taxon>Desulfuromonadia</taxon>
        <taxon>Desulfuromonadales</taxon>
        <taxon>Trichloromonadaceae</taxon>
        <taxon>Trichloromonas</taxon>
    </lineage>
</organism>
<feature type="binding site" evidence="6">
    <location>
        <position position="103"/>
    </location>
    <ligand>
        <name>carbamoyl phosphate</name>
        <dbReference type="ChEBI" id="CHEBI:58228"/>
    </ligand>
</feature>
<dbReference type="EMBL" id="VJVV01000014">
    <property type="protein sequence ID" value="TRO78822.1"/>
    <property type="molecule type" value="Genomic_DNA"/>
</dbReference>
<comment type="caution">
    <text evidence="9">The sequence shown here is derived from an EMBL/GenBank/DDBJ whole genome shotgun (WGS) entry which is preliminary data.</text>
</comment>
<evidence type="ECO:0000256" key="5">
    <source>
        <dbReference type="ARBA" id="ARBA00048772"/>
    </source>
</evidence>
<feature type="domain" description="Aspartate/ornithine carbamoyltransferase carbamoyl-P binding" evidence="8">
    <location>
        <begin position="3"/>
        <end position="143"/>
    </location>
</feature>
<dbReference type="InterPro" id="IPR002292">
    <property type="entry name" value="Orn/put_carbamltrans"/>
</dbReference>
<evidence type="ECO:0000256" key="6">
    <source>
        <dbReference type="HAMAP-Rule" id="MF_01109"/>
    </source>
</evidence>
<comment type="catalytic activity">
    <reaction evidence="5 6">
        <text>carbamoyl phosphate + L-ornithine = L-citrulline + phosphate + H(+)</text>
        <dbReference type="Rhea" id="RHEA:19513"/>
        <dbReference type="ChEBI" id="CHEBI:15378"/>
        <dbReference type="ChEBI" id="CHEBI:43474"/>
        <dbReference type="ChEBI" id="CHEBI:46911"/>
        <dbReference type="ChEBI" id="CHEBI:57743"/>
        <dbReference type="ChEBI" id="CHEBI:58228"/>
        <dbReference type="EC" id="2.1.3.3"/>
    </reaction>
</comment>
<name>A0A550J6Q6_9BACT</name>
<comment type="subcellular location">
    <subcellularLocation>
        <location evidence="6">Cytoplasm</location>
    </subcellularLocation>
</comment>
<dbReference type="GO" id="GO:0004585">
    <property type="term" value="F:ornithine carbamoyltransferase activity"/>
    <property type="evidence" value="ECO:0007669"/>
    <property type="project" value="UniProtKB-UniRule"/>
</dbReference>
<feature type="binding site" evidence="6">
    <location>
        <begin position="225"/>
        <end position="226"/>
    </location>
    <ligand>
        <name>L-ornithine</name>
        <dbReference type="ChEBI" id="CHEBI:46911"/>
    </ligand>
</feature>
<dbReference type="PRINTS" id="PR00100">
    <property type="entry name" value="AOTCASE"/>
</dbReference>
<dbReference type="HAMAP" id="MF_01109">
    <property type="entry name" value="OTCase"/>
    <property type="match status" value="1"/>
</dbReference>
<dbReference type="InterPro" id="IPR024904">
    <property type="entry name" value="OTCase_ArgI"/>
</dbReference>
<sequence>MPKDFLALTDWSRDDLDKIFTLTRDLKDKQKRGEEHHLLKGKTLAMIFEKSSTRTRISFEVGMFQLGGHALFLSSGNTQMGRGEPVQDSARVMARYCDGVMIRTFSQQLVEDFARHADVPVVNALTDLYHPCQVMADLFTVIEHKGSYRDLAYCWIGDGNNMAHSWINAAAVFGFELRVATPKGYEPDAAVVARAKKMGAKILYTQDPAEAARGAMVLNTDVWASMGQEAEQQEREKDFKGFQLNRDIVALADPGCIVLHCLPAHRDEEITDEVIEGPHSVVFDQAENRLHVQKAILVTLMG</sequence>
<comment type="similarity">
    <text evidence="2 6">Belongs to the aspartate/ornithine carbamoyltransferase superfamily. OTCase family.</text>
</comment>
<dbReference type="GO" id="GO:0016597">
    <property type="term" value="F:amino acid binding"/>
    <property type="evidence" value="ECO:0007669"/>
    <property type="project" value="InterPro"/>
</dbReference>